<gene>
    <name evidence="1" type="ORF">PCOR1329_LOCUS43618</name>
</gene>
<name>A0ABN9TYR1_9DINO</name>
<comment type="caution">
    <text evidence="1">The sequence shown here is derived from an EMBL/GenBank/DDBJ whole genome shotgun (WGS) entry which is preliminary data.</text>
</comment>
<organism evidence="1 2">
    <name type="scientific">Prorocentrum cordatum</name>
    <dbReference type="NCBI Taxonomy" id="2364126"/>
    <lineage>
        <taxon>Eukaryota</taxon>
        <taxon>Sar</taxon>
        <taxon>Alveolata</taxon>
        <taxon>Dinophyceae</taxon>
        <taxon>Prorocentrales</taxon>
        <taxon>Prorocentraceae</taxon>
        <taxon>Prorocentrum</taxon>
    </lineage>
</organism>
<keyword evidence="2" id="KW-1185">Reference proteome</keyword>
<evidence type="ECO:0000313" key="1">
    <source>
        <dbReference type="EMBL" id="CAK0851465.1"/>
    </source>
</evidence>
<evidence type="ECO:0000313" key="2">
    <source>
        <dbReference type="Proteomes" id="UP001189429"/>
    </source>
</evidence>
<dbReference type="EMBL" id="CAUYUJ010015242">
    <property type="protein sequence ID" value="CAK0851465.1"/>
    <property type="molecule type" value="Genomic_DNA"/>
</dbReference>
<feature type="non-terminal residue" evidence="1">
    <location>
        <position position="1"/>
    </location>
</feature>
<protein>
    <submittedName>
        <fullName evidence="1">Uncharacterized protein</fullName>
    </submittedName>
</protein>
<reference evidence="1" key="1">
    <citation type="submission" date="2023-10" db="EMBL/GenBank/DDBJ databases">
        <authorList>
            <person name="Chen Y."/>
            <person name="Shah S."/>
            <person name="Dougan E. K."/>
            <person name="Thang M."/>
            <person name="Chan C."/>
        </authorList>
    </citation>
    <scope>NUCLEOTIDE SEQUENCE [LARGE SCALE GENOMIC DNA]</scope>
</reference>
<proteinExistence type="predicted"/>
<accession>A0ABN9TYR1</accession>
<sequence length="301" mass="33320">VSPMQLLLEGDAEAEAAERIAQAKLRRDAAEVQLVERHVVEELSRWDATRADSGALDAGGISIQHVMKMVQPERFGADDQVLRDLMQEAYNDYSQAQARSMLQNRWADLQECAQTKDAVTDCLHGDQRVREEESRIGHEFSFVRYRIYEGQDLDRDGATVKETLVDARMARASAAAKLTGGCRRSRGIPDGEIRVAESEACLRRPPPPETAGARGAVAQLHCVLTGPKKREVHSKETLSVVAEPKIECVGVEPSEAVNPGSHMCREASELSRIANITEFRSLMDVDGHRAFDFPTKQSMVP</sequence>
<dbReference type="Proteomes" id="UP001189429">
    <property type="component" value="Unassembled WGS sequence"/>
</dbReference>